<evidence type="ECO:0000256" key="1">
    <source>
        <dbReference type="SAM" id="Phobius"/>
    </source>
</evidence>
<reference evidence="2 3" key="1">
    <citation type="submission" date="2024-08" db="EMBL/GenBank/DDBJ databases">
        <title>Draft Genome Sequence of Legionella lytica strain DSB2004, Isolated From a Fire Sprinkler System.</title>
        <authorList>
            <person name="Everhart A.D."/>
            <person name="Kidane D.T."/>
            <person name="Farone A.L."/>
            <person name="Farone M.B."/>
        </authorList>
    </citation>
    <scope>NUCLEOTIDE SEQUENCE [LARGE SCALE GENOMIC DNA]</scope>
    <source>
        <strain evidence="2 3">DSB2004</strain>
    </source>
</reference>
<evidence type="ECO:0000313" key="3">
    <source>
        <dbReference type="Proteomes" id="UP001615550"/>
    </source>
</evidence>
<proteinExistence type="predicted"/>
<gene>
    <name evidence="2" type="ORF">ACD661_05900</name>
</gene>
<dbReference type="EMBL" id="JBGORX010000001">
    <property type="protein sequence ID" value="MFJ1268081.1"/>
    <property type="molecule type" value="Genomic_DNA"/>
</dbReference>
<protein>
    <submittedName>
        <fullName evidence="2">PilW family protein</fullName>
    </submittedName>
</protein>
<sequence>MKKQTGISLSEVLIGLFLASLLMTTLMQFYSQSKQGYSEMERLLASHFDLRWVSDLLSDSIRRAGFTPCLGIDQLHLKKQGKPVPGLYIENGPRYLLQINRMHEQFAEVRNILNIRQILVPHATSFNKKRPLIIADCEQAEIHQRFTMSPHAKGVVITLDKPLQFQYTGTVSVGEYWEERWFIKKNAQGKPALFYQLGQSEELTSFIQSLHSRRQRRHGTVVTHLTLGLVEGSKQDIIVRVRGS</sequence>
<evidence type="ECO:0000313" key="2">
    <source>
        <dbReference type="EMBL" id="MFJ1268081.1"/>
    </source>
</evidence>
<keyword evidence="1" id="KW-0472">Membrane</keyword>
<keyword evidence="3" id="KW-1185">Reference proteome</keyword>
<keyword evidence="1" id="KW-1133">Transmembrane helix</keyword>
<accession>A0ABW8D803</accession>
<dbReference type="RefSeq" id="WP_400186902.1">
    <property type="nucleotide sequence ID" value="NZ_JBGORX010000001.1"/>
</dbReference>
<feature type="transmembrane region" description="Helical" evidence="1">
    <location>
        <begin position="12"/>
        <end position="30"/>
    </location>
</feature>
<keyword evidence="1" id="KW-0812">Transmembrane</keyword>
<name>A0ABW8D803_9GAMM</name>
<dbReference type="Proteomes" id="UP001615550">
    <property type="component" value="Unassembled WGS sequence"/>
</dbReference>
<organism evidence="2 3">
    <name type="scientific">Legionella lytica</name>
    <dbReference type="NCBI Taxonomy" id="96232"/>
    <lineage>
        <taxon>Bacteria</taxon>
        <taxon>Pseudomonadati</taxon>
        <taxon>Pseudomonadota</taxon>
        <taxon>Gammaproteobacteria</taxon>
        <taxon>Legionellales</taxon>
        <taxon>Legionellaceae</taxon>
        <taxon>Legionella</taxon>
    </lineage>
</organism>
<comment type="caution">
    <text evidence="2">The sequence shown here is derived from an EMBL/GenBank/DDBJ whole genome shotgun (WGS) entry which is preliminary data.</text>
</comment>